<proteinExistence type="predicted"/>
<keyword evidence="2" id="KW-1185">Reference proteome</keyword>
<dbReference type="EMBL" id="JACSQB010000050">
    <property type="protein sequence ID" value="MBD8046810.1"/>
    <property type="molecule type" value="Genomic_DNA"/>
</dbReference>
<sequence length="85" mass="9101">MAFNCGSFQTVTIDTGTLTDPSGTDYTLVVVAQVTVTPTTGSPVVYSLSQNYTELPTPPMTLNVAYIPIKDATVTSRYDISYVLS</sequence>
<protein>
    <submittedName>
        <fullName evidence="1">Uncharacterized protein</fullName>
    </submittedName>
</protein>
<organism evidence="1 2">
    <name type="scientific">Clostridium faecium</name>
    <dbReference type="NCBI Taxonomy" id="2762223"/>
    <lineage>
        <taxon>Bacteria</taxon>
        <taxon>Bacillati</taxon>
        <taxon>Bacillota</taxon>
        <taxon>Clostridia</taxon>
        <taxon>Eubacteriales</taxon>
        <taxon>Clostridiaceae</taxon>
        <taxon>Clostridium</taxon>
    </lineage>
</organism>
<accession>A0ABR8YRD4</accession>
<evidence type="ECO:0000313" key="1">
    <source>
        <dbReference type="EMBL" id="MBD8046810.1"/>
    </source>
</evidence>
<name>A0ABR8YRD4_9CLOT</name>
<evidence type="ECO:0000313" key="2">
    <source>
        <dbReference type="Proteomes" id="UP000627166"/>
    </source>
</evidence>
<dbReference type="RefSeq" id="WP_191739787.1">
    <property type="nucleotide sequence ID" value="NZ_JACSQB010000050.1"/>
</dbReference>
<comment type="caution">
    <text evidence="1">The sequence shown here is derived from an EMBL/GenBank/DDBJ whole genome shotgun (WGS) entry which is preliminary data.</text>
</comment>
<dbReference type="Proteomes" id="UP000627166">
    <property type="component" value="Unassembled WGS sequence"/>
</dbReference>
<reference evidence="1 2" key="1">
    <citation type="submission" date="2020-08" db="EMBL/GenBank/DDBJ databases">
        <title>A Genomic Blueprint of the Chicken Gut Microbiome.</title>
        <authorList>
            <person name="Gilroy R."/>
            <person name="Ravi A."/>
            <person name="Getino M."/>
            <person name="Pursley I."/>
            <person name="Horton D.L."/>
            <person name="Alikhan N.-F."/>
            <person name="Baker D."/>
            <person name="Gharbi K."/>
            <person name="Hall N."/>
            <person name="Watson M."/>
            <person name="Adriaenssens E.M."/>
            <person name="Foster-Nyarko E."/>
            <person name="Jarju S."/>
            <person name="Secka A."/>
            <person name="Antonio M."/>
            <person name="Oren A."/>
            <person name="Chaudhuri R."/>
            <person name="La Ragione R.M."/>
            <person name="Hildebrand F."/>
            <person name="Pallen M.J."/>
        </authorList>
    </citation>
    <scope>NUCLEOTIDE SEQUENCE [LARGE SCALE GENOMIC DNA]</scope>
    <source>
        <strain evidence="1 2">N37</strain>
    </source>
</reference>
<gene>
    <name evidence="1" type="ORF">H9637_07105</name>
</gene>